<dbReference type="Gene3D" id="3.40.190.170">
    <property type="entry name" value="Bacterial extracellular solute-binding protein, family 7"/>
    <property type="match status" value="1"/>
</dbReference>
<accession>A0ABS2R4H5</accession>
<keyword evidence="2" id="KW-0813">Transport</keyword>
<sequence length="346" mass="39096">MRKKLIFKLLLSSIILVMLSGCGQYSASNTSNDKKGSNQSSSVSKATYQFKLGHQAPENSNYQKFSQLFKEKLEKKTDGNASVSIYPFRQLGADRELLEAMQLQTLDFGVISGPPVSQFAPQVSLVDLPFLFNDWEHVNQFVFSDAGKEFMGLTEDANLKMLGVMNRGFRHVTNNKGPIETIEDFQGLSIRVIESDFYTASYKALEANPQQMNWGDAYTGLEQGAIDAQENTLDIIHDEKVDEVQKYVSKTGIHFVFAYLMASKPILDNLPDEIQQVVMEAAAEAGQEISKENEANDEKYEEILKEKGMEINDFDRGQFDGKFDEVYELYTKKYGDDLLKKIQSIE</sequence>
<evidence type="ECO:0000256" key="1">
    <source>
        <dbReference type="ARBA" id="ARBA00009023"/>
    </source>
</evidence>
<dbReference type="PIRSF" id="PIRSF006470">
    <property type="entry name" value="DctB"/>
    <property type="match status" value="1"/>
</dbReference>
<protein>
    <submittedName>
        <fullName evidence="5">Tripartite ATP-independent transporter DctP family solute receptor</fullName>
    </submittedName>
</protein>
<feature type="signal peptide" evidence="4">
    <location>
        <begin position="1"/>
        <end position="27"/>
    </location>
</feature>
<gene>
    <name evidence="5" type="ORF">JOC94_001257</name>
</gene>
<dbReference type="EMBL" id="JAFBFH010000006">
    <property type="protein sequence ID" value="MBM7714285.1"/>
    <property type="molecule type" value="Genomic_DNA"/>
</dbReference>
<evidence type="ECO:0000256" key="2">
    <source>
        <dbReference type="ARBA" id="ARBA00022448"/>
    </source>
</evidence>
<comment type="caution">
    <text evidence="5">The sequence shown here is derived from an EMBL/GenBank/DDBJ whole genome shotgun (WGS) entry which is preliminary data.</text>
</comment>
<evidence type="ECO:0000313" key="5">
    <source>
        <dbReference type="EMBL" id="MBM7714285.1"/>
    </source>
</evidence>
<name>A0ABS2R4H5_9BACI</name>
<dbReference type="InterPro" id="IPR004682">
    <property type="entry name" value="TRAP_DctP"/>
</dbReference>
<dbReference type="Pfam" id="PF03480">
    <property type="entry name" value="DctP"/>
    <property type="match status" value="1"/>
</dbReference>
<keyword evidence="6" id="KW-1185">Reference proteome</keyword>
<dbReference type="RefSeq" id="WP_077113115.1">
    <property type="nucleotide sequence ID" value="NZ_JAFBFH010000006.1"/>
</dbReference>
<evidence type="ECO:0000256" key="3">
    <source>
        <dbReference type="ARBA" id="ARBA00022729"/>
    </source>
</evidence>
<reference evidence="5 6" key="1">
    <citation type="submission" date="2021-01" db="EMBL/GenBank/DDBJ databases">
        <title>Genomic Encyclopedia of Type Strains, Phase IV (KMG-IV): sequencing the most valuable type-strain genomes for metagenomic binning, comparative biology and taxonomic classification.</title>
        <authorList>
            <person name="Goeker M."/>
        </authorList>
    </citation>
    <scope>NUCLEOTIDE SEQUENCE [LARGE SCALE GENOMIC DNA]</scope>
    <source>
        <strain evidence="5 6">DSM 105453</strain>
    </source>
</reference>
<dbReference type="Proteomes" id="UP000823485">
    <property type="component" value="Unassembled WGS sequence"/>
</dbReference>
<evidence type="ECO:0000256" key="4">
    <source>
        <dbReference type="SAM" id="SignalP"/>
    </source>
</evidence>
<keyword evidence="3 4" id="KW-0732">Signal</keyword>
<dbReference type="NCBIfam" id="NF037995">
    <property type="entry name" value="TRAP_S1"/>
    <property type="match status" value="1"/>
</dbReference>
<dbReference type="CDD" id="cd13603">
    <property type="entry name" value="PBP2_TRAP_Siap_TeaA_like"/>
    <property type="match status" value="1"/>
</dbReference>
<proteinExistence type="inferred from homology"/>
<dbReference type="PANTHER" id="PTHR33376">
    <property type="match status" value="1"/>
</dbReference>
<comment type="similarity">
    <text evidence="1">Belongs to the bacterial solute-binding protein 7 family.</text>
</comment>
<organism evidence="5 6">
    <name type="scientific">Siminovitchia thermophila</name>
    <dbReference type="NCBI Taxonomy" id="1245522"/>
    <lineage>
        <taxon>Bacteria</taxon>
        <taxon>Bacillati</taxon>
        <taxon>Bacillota</taxon>
        <taxon>Bacilli</taxon>
        <taxon>Bacillales</taxon>
        <taxon>Bacillaceae</taxon>
        <taxon>Siminovitchia</taxon>
    </lineage>
</organism>
<dbReference type="InterPro" id="IPR018389">
    <property type="entry name" value="DctP_fam"/>
</dbReference>
<dbReference type="NCBIfam" id="TIGR00787">
    <property type="entry name" value="dctP"/>
    <property type="match status" value="1"/>
</dbReference>
<feature type="chain" id="PRO_5046070803" evidence="4">
    <location>
        <begin position="28"/>
        <end position="346"/>
    </location>
</feature>
<dbReference type="PROSITE" id="PS51257">
    <property type="entry name" value="PROKAR_LIPOPROTEIN"/>
    <property type="match status" value="1"/>
</dbReference>
<keyword evidence="5" id="KW-0675">Receptor</keyword>
<dbReference type="PANTHER" id="PTHR33376:SF7">
    <property type="entry name" value="C4-DICARBOXYLATE-BINDING PROTEIN DCTB"/>
    <property type="match status" value="1"/>
</dbReference>
<dbReference type="InterPro" id="IPR038404">
    <property type="entry name" value="TRAP_DctP_sf"/>
</dbReference>
<evidence type="ECO:0000313" key="6">
    <source>
        <dbReference type="Proteomes" id="UP000823485"/>
    </source>
</evidence>